<dbReference type="GO" id="GO:0005774">
    <property type="term" value="C:vacuolar membrane"/>
    <property type="evidence" value="ECO:0007669"/>
    <property type="project" value="TreeGrafter"/>
</dbReference>
<keyword evidence="2" id="KW-0813">Transport</keyword>
<dbReference type="Pfam" id="PF14938">
    <property type="entry name" value="SNAP"/>
    <property type="match status" value="1"/>
</dbReference>
<evidence type="ECO:0000313" key="5">
    <source>
        <dbReference type="EMBL" id="KAF8704142.1"/>
    </source>
</evidence>
<keyword evidence="6" id="KW-1185">Reference proteome</keyword>
<dbReference type="PANTHER" id="PTHR13768:SF36">
    <property type="entry name" value="OS01G0812500 PROTEIN"/>
    <property type="match status" value="1"/>
</dbReference>
<dbReference type="InterPro" id="IPR011990">
    <property type="entry name" value="TPR-like_helical_dom_sf"/>
</dbReference>
<dbReference type="OrthoDB" id="684305at2759"/>
<evidence type="ECO:0000256" key="4">
    <source>
        <dbReference type="SAM" id="MobiDB-lite"/>
    </source>
</evidence>
<dbReference type="GO" id="GO:0006886">
    <property type="term" value="P:intracellular protein transport"/>
    <property type="evidence" value="ECO:0007669"/>
    <property type="project" value="InterPro"/>
</dbReference>
<protein>
    <submittedName>
        <fullName evidence="5">Uncharacterized protein</fullName>
    </submittedName>
</protein>
<dbReference type="GO" id="GO:0005483">
    <property type="term" value="F:soluble NSF attachment protein activity"/>
    <property type="evidence" value="ECO:0007669"/>
    <property type="project" value="TreeGrafter"/>
</dbReference>
<dbReference type="PANTHER" id="PTHR13768">
    <property type="entry name" value="SOLUBLE NSF ATTACHMENT PROTEIN SNAP"/>
    <property type="match status" value="1"/>
</dbReference>
<dbReference type="AlphaFoldDB" id="A0A835BVA9"/>
<dbReference type="Proteomes" id="UP000636709">
    <property type="component" value="Unassembled WGS sequence"/>
</dbReference>
<evidence type="ECO:0000313" key="6">
    <source>
        <dbReference type="Proteomes" id="UP000636709"/>
    </source>
</evidence>
<accession>A0A835BVA9</accession>
<reference evidence="5" key="1">
    <citation type="submission" date="2020-07" db="EMBL/GenBank/DDBJ databases">
        <title>Genome sequence and genetic diversity analysis of an under-domesticated orphan crop, white fonio (Digitaria exilis).</title>
        <authorList>
            <person name="Bennetzen J.L."/>
            <person name="Chen S."/>
            <person name="Ma X."/>
            <person name="Wang X."/>
            <person name="Yssel A.E.J."/>
            <person name="Chaluvadi S.R."/>
            <person name="Johnson M."/>
            <person name="Gangashetty P."/>
            <person name="Hamidou F."/>
            <person name="Sanogo M.D."/>
            <person name="Zwaenepoel A."/>
            <person name="Wallace J."/>
            <person name="Van De Peer Y."/>
            <person name="Van Deynze A."/>
        </authorList>
    </citation>
    <scope>NUCLEOTIDE SEQUENCE</scope>
    <source>
        <tissue evidence="5">Leaves</tissue>
    </source>
</reference>
<evidence type="ECO:0000256" key="1">
    <source>
        <dbReference type="ARBA" id="ARBA00010050"/>
    </source>
</evidence>
<dbReference type="GO" id="GO:0031201">
    <property type="term" value="C:SNARE complex"/>
    <property type="evidence" value="ECO:0007669"/>
    <property type="project" value="TreeGrafter"/>
</dbReference>
<evidence type="ECO:0000256" key="2">
    <source>
        <dbReference type="ARBA" id="ARBA00022448"/>
    </source>
</evidence>
<dbReference type="InterPro" id="IPR000744">
    <property type="entry name" value="NSF_attach"/>
</dbReference>
<dbReference type="SUPFAM" id="SSF48452">
    <property type="entry name" value="TPR-like"/>
    <property type="match status" value="1"/>
</dbReference>
<keyword evidence="3" id="KW-0653">Protein transport</keyword>
<comment type="similarity">
    <text evidence="1">Belongs to the SNAP family.</text>
</comment>
<sequence length="202" mass="22780">MGIVGSLLRRLGTGDGRRGRKPISRREEEEEEREVMRAAAKGFKETAFSHVHAKKWKEAALAFGEQAACDLKLGDELSAASALLRSAQSYAWIHEEDEGSVAATKLALDQALALFVKLNDLLMAAVSCAEVAEMYVEQRELQAAMEFFEKAAGYYGSNRNSRHYRYEADRIRFLLARKETYHRLPKTELRAQMYEVLATGIM</sequence>
<evidence type="ECO:0000256" key="3">
    <source>
        <dbReference type="ARBA" id="ARBA00022927"/>
    </source>
</evidence>
<dbReference type="GO" id="GO:0035494">
    <property type="term" value="P:SNARE complex disassembly"/>
    <property type="evidence" value="ECO:0007669"/>
    <property type="project" value="TreeGrafter"/>
</dbReference>
<name>A0A835BVA9_9POAL</name>
<gene>
    <name evidence="5" type="ORF">HU200_031635</name>
</gene>
<dbReference type="GO" id="GO:0019905">
    <property type="term" value="F:syntaxin binding"/>
    <property type="evidence" value="ECO:0007669"/>
    <property type="project" value="TreeGrafter"/>
</dbReference>
<dbReference type="Gene3D" id="1.25.40.10">
    <property type="entry name" value="Tetratricopeptide repeat domain"/>
    <property type="match status" value="1"/>
</dbReference>
<feature type="region of interest" description="Disordered" evidence="4">
    <location>
        <begin position="12"/>
        <end position="32"/>
    </location>
</feature>
<comment type="caution">
    <text evidence="5">The sequence shown here is derived from an EMBL/GenBank/DDBJ whole genome shotgun (WGS) entry which is preliminary data.</text>
</comment>
<dbReference type="EMBL" id="JACEFO010001776">
    <property type="protein sequence ID" value="KAF8704142.1"/>
    <property type="molecule type" value="Genomic_DNA"/>
</dbReference>
<organism evidence="5 6">
    <name type="scientific">Digitaria exilis</name>
    <dbReference type="NCBI Taxonomy" id="1010633"/>
    <lineage>
        <taxon>Eukaryota</taxon>
        <taxon>Viridiplantae</taxon>
        <taxon>Streptophyta</taxon>
        <taxon>Embryophyta</taxon>
        <taxon>Tracheophyta</taxon>
        <taxon>Spermatophyta</taxon>
        <taxon>Magnoliopsida</taxon>
        <taxon>Liliopsida</taxon>
        <taxon>Poales</taxon>
        <taxon>Poaceae</taxon>
        <taxon>PACMAD clade</taxon>
        <taxon>Panicoideae</taxon>
        <taxon>Panicodae</taxon>
        <taxon>Paniceae</taxon>
        <taxon>Anthephorinae</taxon>
        <taxon>Digitaria</taxon>
    </lineage>
</organism>
<proteinExistence type="inferred from homology"/>